<keyword evidence="2" id="KW-1185">Reference proteome</keyword>
<sequence length="149" mass="16237">MFPTAARAGTRHPVLVVPGAPNNSKEARQAARACLLHASAARLQLTDGGVSLRARVELGRQGKGRVVRLPVICTVCCRLVLDKHRSTWRSGPVGRRWILTGWPVRSAERMRRGVCGPTQEPGNGLDAGGWWGVDGGGWHGGRWWMVDGW</sequence>
<gene>
    <name evidence="1" type="ORF">IF1G_04658</name>
</gene>
<proteinExistence type="predicted"/>
<comment type="caution">
    <text evidence="1">The sequence shown here is derived from an EMBL/GenBank/DDBJ whole genome shotgun (WGS) entry which is preliminary data.</text>
</comment>
<dbReference type="Proteomes" id="UP000315783">
    <property type="component" value="Unassembled WGS sequence"/>
</dbReference>
<accession>A0A545V2Y3</accession>
<reference evidence="1 2" key="1">
    <citation type="journal article" date="2019" name="Appl. Microbiol. Biotechnol.">
        <title>Genome sequence of Isaria javanica and comparative genome analysis insights into family S53 peptidase evolution in fungal entomopathogens.</title>
        <authorList>
            <person name="Lin R."/>
            <person name="Zhang X."/>
            <person name="Xin B."/>
            <person name="Zou M."/>
            <person name="Gao Y."/>
            <person name="Qin F."/>
            <person name="Hu Q."/>
            <person name="Xie B."/>
            <person name="Cheng X."/>
        </authorList>
    </citation>
    <scope>NUCLEOTIDE SEQUENCE [LARGE SCALE GENOMIC DNA]</scope>
    <source>
        <strain evidence="1 2">IJ1G</strain>
    </source>
</reference>
<dbReference type="EMBL" id="SPUK01000006">
    <property type="protein sequence ID" value="TQV96075.1"/>
    <property type="molecule type" value="Genomic_DNA"/>
</dbReference>
<evidence type="ECO:0000313" key="1">
    <source>
        <dbReference type="EMBL" id="TQV96075.1"/>
    </source>
</evidence>
<dbReference type="AlphaFoldDB" id="A0A545V2Y3"/>
<name>A0A545V2Y3_9HYPO</name>
<evidence type="ECO:0000313" key="2">
    <source>
        <dbReference type="Proteomes" id="UP000315783"/>
    </source>
</evidence>
<protein>
    <submittedName>
        <fullName evidence="1">Uncharacterized protein</fullName>
    </submittedName>
</protein>
<organism evidence="1 2">
    <name type="scientific">Cordyceps javanica</name>
    <dbReference type="NCBI Taxonomy" id="43265"/>
    <lineage>
        <taxon>Eukaryota</taxon>
        <taxon>Fungi</taxon>
        <taxon>Dikarya</taxon>
        <taxon>Ascomycota</taxon>
        <taxon>Pezizomycotina</taxon>
        <taxon>Sordariomycetes</taxon>
        <taxon>Hypocreomycetidae</taxon>
        <taxon>Hypocreales</taxon>
        <taxon>Cordycipitaceae</taxon>
        <taxon>Cordyceps</taxon>
    </lineage>
</organism>